<organism evidence="1 2">
    <name type="scientific">Brevundimonas phage vB_BpoS-Kikimora</name>
    <dbReference type="NCBI Taxonomy" id="2948601"/>
    <lineage>
        <taxon>Viruses</taxon>
        <taxon>Duplodnaviria</taxon>
        <taxon>Heunggongvirae</taxon>
        <taxon>Uroviricota</taxon>
        <taxon>Caudoviricetes</taxon>
        <taxon>Jeanschmidtviridae</taxon>
        <taxon>Kikimoravirus</taxon>
        <taxon>Kikimoravirus kikimora</taxon>
    </lineage>
</organism>
<dbReference type="EMBL" id="ON529857">
    <property type="protein sequence ID" value="USN15173.1"/>
    <property type="molecule type" value="Genomic_DNA"/>
</dbReference>
<evidence type="ECO:0000313" key="2">
    <source>
        <dbReference type="Proteomes" id="UP001056576"/>
    </source>
</evidence>
<protein>
    <submittedName>
        <fullName evidence="1">Uncharacterized protein</fullName>
    </submittedName>
</protein>
<reference evidence="1 2" key="1">
    <citation type="submission" date="2022-05" db="EMBL/GenBank/DDBJ databases">
        <authorList>
            <person name="Friedrich I."/>
            <person name="Poehlein A."/>
            <person name="Schneider D."/>
            <person name="Hertel R."/>
            <person name="Daniel R."/>
        </authorList>
    </citation>
    <scope>NUCLEOTIDE SEQUENCE [LARGE SCALE GENOMIC DNA]</scope>
</reference>
<dbReference type="PROSITE" id="PS51318">
    <property type="entry name" value="TAT"/>
    <property type="match status" value="1"/>
</dbReference>
<dbReference type="Proteomes" id="UP001056576">
    <property type="component" value="Segment"/>
</dbReference>
<dbReference type="InterPro" id="IPR006311">
    <property type="entry name" value="TAT_signal"/>
</dbReference>
<sequence>MKMNRRTLIASALAVSAVGAAPAVGMDLESAVMEDGSMWRAVAMNGTPLIYDDSRPRSAVKLALAMSGLINATPARADDPQLRNLLDAAVANGRLTVAETDLSGIPIAWEVTMKGRFYACEHTFDEPDDIYTFRQAVWNYDMDVTRFDPHQRWVRLLRQTNPLDNLAVDERYLVEEFAGLLQQGVVYPVAATWQPNRQSRFYFRKAAGQDEHLKTLSYSRKDRRSFWKI</sequence>
<name>A0A9E7SK50_9CAUD</name>
<evidence type="ECO:0000313" key="1">
    <source>
        <dbReference type="EMBL" id="USN15173.1"/>
    </source>
</evidence>
<gene>
    <name evidence="1" type="ORF">KIKIMORA_00260</name>
</gene>
<proteinExistence type="predicted"/>
<accession>A0A9E7SK50</accession>
<keyword evidence="2" id="KW-1185">Reference proteome</keyword>